<dbReference type="EMBL" id="JAMZMK010010782">
    <property type="protein sequence ID" value="KAI7730397.1"/>
    <property type="molecule type" value="Genomic_DNA"/>
</dbReference>
<reference evidence="3" key="1">
    <citation type="submission" date="2022-06" db="EMBL/GenBank/DDBJ databases">
        <title>Uncovering the hologenomic basis of an extraordinary plant invasion.</title>
        <authorList>
            <person name="Bieker V.C."/>
            <person name="Martin M.D."/>
            <person name="Gilbert T."/>
            <person name="Hodgins K."/>
            <person name="Battlay P."/>
            <person name="Petersen B."/>
            <person name="Wilson J."/>
        </authorList>
    </citation>
    <scope>NUCLEOTIDE SEQUENCE</scope>
    <source>
        <strain evidence="3">AA19_3_7</strain>
        <tissue evidence="3">Leaf</tissue>
    </source>
</reference>
<comment type="similarity">
    <text evidence="1">Belongs to the LOB domain-containing protein family.</text>
</comment>
<dbReference type="GO" id="GO:0010468">
    <property type="term" value="P:regulation of gene expression"/>
    <property type="evidence" value="ECO:0007669"/>
    <property type="project" value="TreeGrafter"/>
</dbReference>
<comment type="caution">
    <text evidence="3">The sequence shown here is derived from an EMBL/GenBank/DDBJ whole genome shotgun (WGS) entry which is preliminary data.</text>
</comment>
<evidence type="ECO:0000256" key="1">
    <source>
        <dbReference type="ARBA" id="ARBA00005474"/>
    </source>
</evidence>
<keyword evidence="4" id="KW-1185">Reference proteome</keyword>
<accession>A0AAD5BVG9</accession>
<evidence type="ECO:0000313" key="3">
    <source>
        <dbReference type="EMBL" id="KAI7730397.1"/>
    </source>
</evidence>
<organism evidence="3 4">
    <name type="scientific">Ambrosia artemisiifolia</name>
    <name type="common">Common ragweed</name>
    <dbReference type="NCBI Taxonomy" id="4212"/>
    <lineage>
        <taxon>Eukaryota</taxon>
        <taxon>Viridiplantae</taxon>
        <taxon>Streptophyta</taxon>
        <taxon>Embryophyta</taxon>
        <taxon>Tracheophyta</taxon>
        <taxon>Spermatophyta</taxon>
        <taxon>Magnoliopsida</taxon>
        <taxon>eudicotyledons</taxon>
        <taxon>Gunneridae</taxon>
        <taxon>Pentapetalae</taxon>
        <taxon>asterids</taxon>
        <taxon>campanulids</taxon>
        <taxon>Asterales</taxon>
        <taxon>Asteraceae</taxon>
        <taxon>Asteroideae</taxon>
        <taxon>Heliantheae alliance</taxon>
        <taxon>Heliantheae</taxon>
        <taxon>Ambrosia</taxon>
    </lineage>
</organism>
<dbReference type="AlphaFoldDB" id="A0AAD5BVG9"/>
<evidence type="ECO:0000259" key="2">
    <source>
        <dbReference type="Pfam" id="PF03195"/>
    </source>
</evidence>
<proteinExistence type="inferred from homology"/>
<dbReference type="PANTHER" id="PTHR31304:SF62">
    <property type="entry name" value="LOB DOMAIN-CONTAINING PROTEIN"/>
    <property type="match status" value="1"/>
</dbReference>
<feature type="non-terminal residue" evidence="3">
    <location>
        <position position="1"/>
    </location>
</feature>
<feature type="domain" description="LOB" evidence="2">
    <location>
        <begin position="2"/>
        <end position="35"/>
    </location>
</feature>
<protein>
    <recommendedName>
        <fullName evidence="2">LOB domain-containing protein</fullName>
    </recommendedName>
</protein>
<dbReference type="Proteomes" id="UP001206925">
    <property type="component" value="Unassembled WGS sequence"/>
</dbReference>
<evidence type="ECO:0000313" key="4">
    <source>
        <dbReference type="Proteomes" id="UP001206925"/>
    </source>
</evidence>
<gene>
    <name evidence="3" type="ORF">M8C21_025342</name>
</gene>
<sequence>LFQSLLFEACGRTLNPVNGAVGLLWTGNWQLCQSAVVTVLRGGTLRPMPQLFSVAPAADINIINASEPMNCKTGLIPEELELGLITRLDFREEEEEEVERSSNGDDGRWTKKLKMTTTSLEMSETTTLESGTDSASSETKLLHLFF</sequence>
<dbReference type="Pfam" id="PF03195">
    <property type="entry name" value="LOB"/>
    <property type="match status" value="1"/>
</dbReference>
<dbReference type="PANTHER" id="PTHR31304">
    <property type="entry name" value="LOB DOMAIN-CONTAINING PROTEIN 38"/>
    <property type="match status" value="1"/>
</dbReference>
<name>A0AAD5BVG9_AMBAR</name>
<dbReference type="InterPro" id="IPR004883">
    <property type="entry name" value="LOB"/>
</dbReference>